<feature type="transmembrane region" description="Helical" evidence="1">
    <location>
        <begin position="67"/>
        <end position="86"/>
    </location>
</feature>
<feature type="transmembrane region" description="Helical" evidence="1">
    <location>
        <begin position="12"/>
        <end position="29"/>
    </location>
</feature>
<proteinExistence type="predicted"/>
<keyword evidence="1" id="KW-0472">Membrane</keyword>
<protein>
    <submittedName>
        <fullName evidence="2">DUF3054 domain-containing protein</fullName>
    </submittedName>
</protein>
<evidence type="ECO:0000256" key="1">
    <source>
        <dbReference type="SAM" id="Phobius"/>
    </source>
</evidence>
<name>A0ABY3TKN6_9MYCO</name>
<dbReference type="Pfam" id="PF11255">
    <property type="entry name" value="DUF3054"/>
    <property type="match status" value="1"/>
</dbReference>
<evidence type="ECO:0000313" key="3">
    <source>
        <dbReference type="Proteomes" id="UP001055337"/>
    </source>
</evidence>
<keyword evidence="3" id="KW-1185">Reference proteome</keyword>
<keyword evidence="1" id="KW-0812">Transmembrane</keyword>
<dbReference type="InterPro" id="IPR021414">
    <property type="entry name" value="DUF3054"/>
</dbReference>
<organism evidence="2 3">
    <name type="scientific">Mycolicibacterium crocinum</name>
    <dbReference type="NCBI Taxonomy" id="388459"/>
    <lineage>
        <taxon>Bacteria</taxon>
        <taxon>Bacillati</taxon>
        <taxon>Actinomycetota</taxon>
        <taxon>Actinomycetes</taxon>
        <taxon>Mycobacteriales</taxon>
        <taxon>Mycobacteriaceae</taxon>
        <taxon>Mycolicibacterium</taxon>
    </lineage>
</organism>
<dbReference type="Proteomes" id="UP001055337">
    <property type="component" value="Chromosome"/>
</dbReference>
<feature type="transmembrane region" description="Helical" evidence="1">
    <location>
        <begin position="92"/>
        <end position="113"/>
    </location>
</feature>
<dbReference type="RefSeq" id="WP_071948117.1">
    <property type="nucleotide sequence ID" value="NZ_CP092362.2"/>
</dbReference>
<sequence>MAVRTDTRTVALALAGDIVCVVVFCAIGRRSHAEGLTLAGIAETAWPFLSGTLLGWVISRGWRAPTAIAPTGVIVWLATVIVGMLLRKASSQGVAVSFIIVASVVTALLLLGWRGVAAVLRRRRIQA</sequence>
<evidence type="ECO:0000313" key="2">
    <source>
        <dbReference type="EMBL" id="ULN41911.1"/>
    </source>
</evidence>
<feature type="transmembrane region" description="Helical" evidence="1">
    <location>
        <begin position="35"/>
        <end position="58"/>
    </location>
</feature>
<reference evidence="2" key="1">
    <citation type="submission" date="2022-08" db="EMBL/GenBank/DDBJ databases">
        <title>Whole genome sequencing of non-tuberculosis mycobacteria type-strains.</title>
        <authorList>
            <person name="Igarashi Y."/>
            <person name="Osugi A."/>
            <person name="Mitarai S."/>
        </authorList>
    </citation>
    <scope>NUCLEOTIDE SEQUENCE</scope>
    <source>
        <strain evidence="2">JCM 16369</strain>
    </source>
</reference>
<gene>
    <name evidence="2" type="ORF">MI149_01845</name>
</gene>
<accession>A0ABY3TKN6</accession>
<keyword evidence="1" id="KW-1133">Transmembrane helix</keyword>
<dbReference type="EMBL" id="CP092362">
    <property type="protein sequence ID" value="ULN41911.1"/>
    <property type="molecule type" value="Genomic_DNA"/>
</dbReference>